<sequence>MYYKKNVDHVELLWEDFIYQIDNKAYKKQEKMYYPRFTKVIIHYFLTKDKTISWRNKIGMHTFRDDYLINTLRFISANEVSQIYGARLQSKFRGVIGDTLGVSVSKKNAPTKGDRGKGMELLSEVALTKEAQFEEVRRKSTSDFHMTHPSAAGAAKIKPSVTNKGTGSDSEQETDDNETSSESDKQENEEEVKDDDEEEEEFVKTSSNYAPWMMKMKPRKNQRLMISLKEGTDIEMISIHQGNENLEITLDQVIEDAHVTISTFAKKTEVLATSSSHSSDLAAKFLNFTDVPHTDAEIVSPMDVLVHHEVPSGQTPTLLTPQTFHIHYNPSLLHHHYQHPHHH</sequence>
<dbReference type="AlphaFoldDB" id="A0A699JCU1"/>
<organism evidence="2">
    <name type="scientific">Tanacetum cinerariifolium</name>
    <name type="common">Dalmatian daisy</name>
    <name type="synonym">Chrysanthemum cinerariifolium</name>
    <dbReference type="NCBI Taxonomy" id="118510"/>
    <lineage>
        <taxon>Eukaryota</taxon>
        <taxon>Viridiplantae</taxon>
        <taxon>Streptophyta</taxon>
        <taxon>Embryophyta</taxon>
        <taxon>Tracheophyta</taxon>
        <taxon>Spermatophyta</taxon>
        <taxon>Magnoliopsida</taxon>
        <taxon>eudicotyledons</taxon>
        <taxon>Gunneridae</taxon>
        <taxon>Pentapetalae</taxon>
        <taxon>asterids</taxon>
        <taxon>campanulids</taxon>
        <taxon>Asterales</taxon>
        <taxon>Asteraceae</taxon>
        <taxon>Asteroideae</taxon>
        <taxon>Anthemideae</taxon>
        <taxon>Anthemidinae</taxon>
        <taxon>Tanacetum</taxon>
    </lineage>
</organism>
<feature type="region of interest" description="Disordered" evidence="1">
    <location>
        <begin position="132"/>
        <end position="206"/>
    </location>
</feature>
<proteinExistence type="predicted"/>
<evidence type="ECO:0000313" key="2">
    <source>
        <dbReference type="EMBL" id="GFA27984.1"/>
    </source>
</evidence>
<reference evidence="2" key="1">
    <citation type="journal article" date="2019" name="Sci. Rep.">
        <title>Draft genome of Tanacetum cinerariifolium, the natural source of mosquito coil.</title>
        <authorList>
            <person name="Yamashiro T."/>
            <person name="Shiraishi A."/>
            <person name="Satake H."/>
            <person name="Nakayama K."/>
        </authorList>
    </citation>
    <scope>NUCLEOTIDE SEQUENCE</scope>
</reference>
<gene>
    <name evidence="2" type="ORF">Tci_599956</name>
</gene>
<protein>
    <submittedName>
        <fullName evidence="2">Uncharacterized protein</fullName>
    </submittedName>
</protein>
<name>A0A699JCU1_TANCI</name>
<feature type="compositionally biased region" description="Polar residues" evidence="1">
    <location>
        <begin position="160"/>
        <end position="169"/>
    </location>
</feature>
<accession>A0A699JCU1</accession>
<dbReference type="EMBL" id="BKCJ010397376">
    <property type="protein sequence ID" value="GFA27984.1"/>
    <property type="molecule type" value="Genomic_DNA"/>
</dbReference>
<feature type="compositionally biased region" description="Acidic residues" evidence="1">
    <location>
        <begin position="170"/>
        <end position="201"/>
    </location>
</feature>
<evidence type="ECO:0000256" key="1">
    <source>
        <dbReference type="SAM" id="MobiDB-lite"/>
    </source>
</evidence>
<feature type="compositionally biased region" description="Basic and acidic residues" evidence="1">
    <location>
        <begin position="132"/>
        <end position="146"/>
    </location>
</feature>
<comment type="caution">
    <text evidence="2">The sequence shown here is derived from an EMBL/GenBank/DDBJ whole genome shotgun (WGS) entry which is preliminary data.</text>
</comment>